<evidence type="ECO:0000256" key="1">
    <source>
        <dbReference type="ARBA" id="ARBA00022679"/>
    </source>
</evidence>
<dbReference type="Pfam" id="PF13692">
    <property type="entry name" value="Glyco_trans_1_4"/>
    <property type="match status" value="1"/>
</dbReference>
<gene>
    <name evidence="2" type="ORF">C7957_1509</name>
</gene>
<evidence type="ECO:0000313" key="3">
    <source>
        <dbReference type="Proteomes" id="UP000295176"/>
    </source>
</evidence>
<name>A0A4R6R6K0_9FIRM</name>
<dbReference type="SUPFAM" id="SSF53756">
    <property type="entry name" value="UDP-Glycosyltransferase/glycogen phosphorylase"/>
    <property type="match status" value="1"/>
</dbReference>
<reference evidence="2 3" key="1">
    <citation type="submission" date="2019-03" db="EMBL/GenBank/DDBJ databases">
        <title>Subsurface microbial communities from deep shales in Ohio and West Virginia, USA.</title>
        <authorList>
            <person name="Wrighton K."/>
        </authorList>
    </citation>
    <scope>NUCLEOTIDE SEQUENCE [LARGE SCALE GENOMIC DNA]</scope>
    <source>
        <strain evidence="2 3">MSL 7</strain>
    </source>
</reference>
<protein>
    <submittedName>
        <fullName evidence="2">Glycosyltransferase involved in cell wall biosynthesis</fullName>
    </submittedName>
</protein>
<dbReference type="Proteomes" id="UP000295176">
    <property type="component" value="Unassembled WGS sequence"/>
</dbReference>
<keyword evidence="1 2" id="KW-0808">Transferase</keyword>
<dbReference type="Gene3D" id="3.40.50.2000">
    <property type="entry name" value="Glycogen Phosphorylase B"/>
    <property type="match status" value="2"/>
</dbReference>
<accession>A0A4R6R6K0</accession>
<sequence length="402" mass="47771">MKLHIISGSASKKMGHGKEYIENIVNRIYDFNKKEDLFDNIILYTFNLAENINLNSNISLKEVSFKSVKDKNYYLTKYNKYLWRVFYGVNRIKNYYTLYNLVLHNYKKDDEIYFTDYEYISMFLKRNIFKKNPILTLHTMDFNKNEYSFIESIYKKTSKLFNRVIFESSKKVLVHGKYIKKSFIEVYPENKKKVRVVDYGISENTNKVQKNNSFDHINNKYNLKLNNYKINLLIFGMLRQNKGIVNFLNKFISLANFNNFNLLIVGKNYDIDEKDIQNIIKNKQNIEWINEYVPSNEIKYFFGASDFLVLPYLKNMNSQSGPLKLAMGYNTPVISSKYGELGFFTKEYGVGETFDPYDYNSVKSVFSKISKDINNYKLNIQKIQKSMSWENMATKIWEVIKE</sequence>
<dbReference type="GO" id="GO:0016757">
    <property type="term" value="F:glycosyltransferase activity"/>
    <property type="evidence" value="ECO:0007669"/>
    <property type="project" value="TreeGrafter"/>
</dbReference>
<organism evidence="2 3">
    <name type="scientific">Halanaerobium saccharolyticum</name>
    <dbReference type="NCBI Taxonomy" id="43595"/>
    <lineage>
        <taxon>Bacteria</taxon>
        <taxon>Bacillati</taxon>
        <taxon>Bacillota</taxon>
        <taxon>Clostridia</taxon>
        <taxon>Halanaerobiales</taxon>
        <taxon>Halanaerobiaceae</taxon>
        <taxon>Halanaerobium</taxon>
    </lineage>
</organism>
<evidence type="ECO:0000313" key="2">
    <source>
        <dbReference type="EMBL" id="TDP81570.1"/>
    </source>
</evidence>
<dbReference type="AlphaFoldDB" id="A0A4R6R6K0"/>
<dbReference type="EMBL" id="SNXX01000050">
    <property type="protein sequence ID" value="TDP81570.1"/>
    <property type="molecule type" value="Genomic_DNA"/>
</dbReference>
<dbReference type="PANTHER" id="PTHR46401">
    <property type="entry name" value="GLYCOSYLTRANSFERASE WBBK-RELATED"/>
    <property type="match status" value="1"/>
</dbReference>
<dbReference type="RefSeq" id="WP_133531342.1">
    <property type="nucleotide sequence ID" value="NZ_SNXX01000050.1"/>
</dbReference>
<comment type="caution">
    <text evidence="2">The sequence shown here is derived from an EMBL/GenBank/DDBJ whole genome shotgun (WGS) entry which is preliminary data.</text>
</comment>
<proteinExistence type="predicted"/>
<dbReference type="PANTHER" id="PTHR46401:SF2">
    <property type="entry name" value="GLYCOSYLTRANSFERASE WBBK-RELATED"/>
    <property type="match status" value="1"/>
</dbReference>